<dbReference type="GO" id="GO:0042910">
    <property type="term" value="F:xenobiotic transmembrane transporter activity"/>
    <property type="evidence" value="ECO:0007669"/>
    <property type="project" value="InterPro"/>
</dbReference>
<keyword evidence="6 7" id="KW-0472">Membrane</keyword>
<feature type="transmembrane region" description="Helical" evidence="7">
    <location>
        <begin position="328"/>
        <end position="347"/>
    </location>
</feature>
<dbReference type="PIRSF" id="PIRSF006603">
    <property type="entry name" value="DinF"/>
    <property type="match status" value="1"/>
</dbReference>
<dbReference type="EMBL" id="CZBI01000002">
    <property type="protein sequence ID" value="CUP69599.1"/>
    <property type="molecule type" value="Genomic_DNA"/>
</dbReference>
<protein>
    <submittedName>
        <fullName evidence="8">Putative efflux protein, MATE family</fullName>
    </submittedName>
</protein>
<evidence type="ECO:0000313" key="8">
    <source>
        <dbReference type="EMBL" id="CUP69599.1"/>
    </source>
</evidence>
<evidence type="ECO:0000256" key="3">
    <source>
        <dbReference type="ARBA" id="ARBA00022475"/>
    </source>
</evidence>
<evidence type="ECO:0000256" key="2">
    <source>
        <dbReference type="ARBA" id="ARBA00022448"/>
    </source>
</evidence>
<keyword evidence="5 7" id="KW-1133">Transmembrane helix</keyword>
<reference evidence="8 9" key="1">
    <citation type="submission" date="2015-09" db="EMBL/GenBank/DDBJ databases">
        <authorList>
            <consortium name="Pathogen Informatics"/>
        </authorList>
    </citation>
    <scope>NUCLEOTIDE SEQUENCE [LARGE SCALE GENOMIC DNA]</scope>
    <source>
        <strain evidence="8 9">2789STDY5834945</strain>
    </source>
</reference>
<feature type="transmembrane region" description="Helical" evidence="7">
    <location>
        <begin position="145"/>
        <end position="169"/>
    </location>
</feature>
<evidence type="ECO:0000256" key="5">
    <source>
        <dbReference type="ARBA" id="ARBA00022989"/>
    </source>
</evidence>
<dbReference type="CDD" id="cd13140">
    <property type="entry name" value="MATE_like_1"/>
    <property type="match status" value="1"/>
</dbReference>
<dbReference type="InterPro" id="IPR002528">
    <property type="entry name" value="MATE_fam"/>
</dbReference>
<feature type="transmembrane region" description="Helical" evidence="7">
    <location>
        <begin position="26"/>
        <end position="46"/>
    </location>
</feature>
<dbReference type="GO" id="GO:0015297">
    <property type="term" value="F:antiporter activity"/>
    <property type="evidence" value="ECO:0007669"/>
    <property type="project" value="InterPro"/>
</dbReference>
<feature type="transmembrane region" description="Helical" evidence="7">
    <location>
        <begin position="425"/>
        <end position="445"/>
    </location>
</feature>
<keyword evidence="4 7" id="KW-0812">Transmembrane</keyword>
<evidence type="ECO:0000256" key="6">
    <source>
        <dbReference type="ARBA" id="ARBA00023136"/>
    </source>
</evidence>
<feature type="transmembrane region" description="Helical" evidence="7">
    <location>
        <begin position="102"/>
        <end position="125"/>
    </location>
</feature>
<dbReference type="NCBIfam" id="TIGR00797">
    <property type="entry name" value="matE"/>
    <property type="match status" value="1"/>
</dbReference>
<feature type="transmembrane region" description="Helical" evidence="7">
    <location>
        <begin position="294"/>
        <end position="316"/>
    </location>
</feature>
<evidence type="ECO:0000256" key="7">
    <source>
        <dbReference type="SAM" id="Phobius"/>
    </source>
</evidence>
<dbReference type="GO" id="GO:0005886">
    <property type="term" value="C:plasma membrane"/>
    <property type="evidence" value="ECO:0007669"/>
    <property type="project" value="UniProtKB-SubCell"/>
</dbReference>
<evidence type="ECO:0000313" key="9">
    <source>
        <dbReference type="Proteomes" id="UP000095541"/>
    </source>
</evidence>
<organism evidence="8 9">
    <name type="scientific">Bacteroides thetaiotaomicron</name>
    <dbReference type="NCBI Taxonomy" id="818"/>
    <lineage>
        <taxon>Bacteria</taxon>
        <taxon>Pseudomonadati</taxon>
        <taxon>Bacteroidota</taxon>
        <taxon>Bacteroidia</taxon>
        <taxon>Bacteroidales</taxon>
        <taxon>Bacteroidaceae</taxon>
        <taxon>Bacteroides</taxon>
    </lineage>
</organism>
<dbReference type="PANTHER" id="PTHR43549">
    <property type="entry name" value="MULTIDRUG RESISTANCE PROTEIN YPNP-RELATED"/>
    <property type="match status" value="1"/>
</dbReference>
<dbReference type="Pfam" id="PF01554">
    <property type="entry name" value="MatE"/>
    <property type="match status" value="2"/>
</dbReference>
<gene>
    <name evidence="8" type="primary">mepA_2</name>
    <name evidence="8" type="ORF">ERS852557_01321</name>
</gene>
<evidence type="ECO:0000256" key="1">
    <source>
        <dbReference type="ARBA" id="ARBA00004651"/>
    </source>
</evidence>
<keyword evidence="2" id="KW-0813">Transport</keyword>
<comment type="subcellular location">
    <subcellularLocation>
        <location evidence="1">Cell membrane</location>
        <topology evidence="1">Multi-pass membrane protein</topology>
    </subcellularLocation>
</comment>
<dbReference type="PANTHER" id="PTHR43549:SF3">
    <property type="entry name" value="MULTIDRUG RESISTANCE PROTEIN YPNP-RELATED"/>
    <property type="match status" value="1"/>
</dbReference>
<dbReference type="InterPro" id="IPR052031">
    <property type="entry name" value="Membrane_Transporter-Flippase"/>
</dbReference>
<keyword evidence="3" id="KW-1003">Cell membrane</keyword>
<accession>A0A174QHJ6</accession>
<feature type="transmembrane region" description="Helical" evidence="7">
    <location>
        <begin position="203"/>
        <end position="221"/>
    </location>
</feature>
<dbReference type="Proteomes" id="UP000095541">
    <property type="component" value="Unassembled WGS sequence"/>
</dbReference>
<dbReference type="InterPro" id="IPR048279">
    <property type="entry name" value="MdtK-like"/>
</dbReference>
<feature type="transmembrane region" description="Helical" evidence="7">
    <location>
        <begin position="58"/>
        <end position="81"/>
    </location>
</feature>
<proteinExistence type="predicted"/>
<evidence type="ECO:0000256" key="4">
    <source>
        <dbReference type="ARBA" id="ARBA00022692"/>
    </source>
</evidence>
<dbReference type="AlphaFoldDB" id="A0A174QHJ6"/>
<feature type="transmembrane region" description="Helical" evidence="7">
    <location>
        <begin position="176"/>
        <end position="197"/>
    </location>
</feature>
<feature type="transmembrane region" description="Helical" evidence="7">
    <location>
        <begin position="251"/>
        <end position="274"/>
    </location>
</feature>
<name>A0A174QHJ6_BACT4</name>
<sequence length="461" mass="50919">MRLLLNRKNDMQGIKNLTHGPINRQLFNLAMPIMATSFIQMAYSLTDMAWVGRLGSEAVAAIGSVGILTWMSGSISLLNKVGSEVSVGQSIGAQNQEDARQFASHNITIALIISICWGGLLFMFASPIIRIYELEEHITANAIEYLRIISTALPFIFLSAAFTGIYNAAGRSKIPFYISGTGLIMNIILDPLFIFGFGLGTNGAAYATWLSQATVFAIFIYQLRFRKDALLGGFPFFSRLKKKYTRRILKLGLPVATLNTLFAFVNMFLCRTASEQGGHIGLMTFTTGGQIEAITWNTSQGFSTALSAFIAQNFAAGRIERVLKAWHTTLWMTGIFGTFCTLLFVFYGNEVFSIFVPEQAAYEAGGVFLRIDGYSQLFMMLEITMQGVFYGIGRTVPPAIVSIVCNYMRIPLAILFVRMGMGVEGIWWAVCVTTIAKGLILLGWFTMIKKKCLNLPSVSTR</sequence>